<evidence type="ECO:0000313" key="2">
    <source>
        <dbReference type="EMBL" id="OWZ16439.1"/>
    </source>
</evidence>
<keyword evidence="3" id="KW-1185">Reference proteome</keyword>
<feature type="region of interest" description="Disordered" evidence="1">
    <location>
        <begin position="60"/>
        <end position="101"/>
    </location>
</feature>
<comment type="caution">
    <text evidence="2">The sequence shown here is derived from an EMBL/GenBank/DDBJ whole genome shotgun (WGS) entry which is preliminary data.</text>
</comment>
<dbReference type="AlphaFoldDB" id="A0A225WH30"/>
<proteinExistence type="predicted"/>
<accession>A0A225WH30</accession>
<dbReference type="Proteomes" id="UP000198211">
    <property type="component" value="Unassembled WGS sequence"/>
</dbReference>
<reference evidence="3" key="1">
    <citation type="submission" date="2017-03" db="EMBL/GenBank/DDBJ databases">
        <title>Phytopthora megakarya and P. palmivora, two closely related causual agents of cacao black pod achieved similar genome size and gene model numbers by different mechanisms.</title>
        <authorList>
            <person name="Ali S."/>
            <person name="Shao J."/>
            <person name="Larry D.J."/>
            <person name="Kronmiller B."/>
            <person name="Shen D."/>
            <person name="Strem M.D."/>
            <person name="Melnick R.L."/>
            <person name="Guiltinan M.J."/>
            <person name="Tyler B.M."/>
            <person name="Meinhardt L.W."/>
            <person name="Bailey B.A."/>
        </authorList>
    </citation>
    <scope>NUCLEOTIDE SEQUENCE [LARGE SCALE GENOMIC DNA]</scope>
    <source>
        <strain evidence="3">zdho120</strain>
    </source>
</reference>
<dbReference type="EMBL" id="NBNE01000934">
    <property type="protein sequence ID" value="OWZ16439.1"/>
    <property type="molecule type" value="Genomic_DNA"/>
</dbReference>
<organism evidence="2 3">
    <name type="scientific">Phytophthora megakarya</name>
    <dbReference type="NCBI Taxonomy" id="4795"/>
    <lineage>
        <taxon>Eukaryota</taxon>
        <taxon>Sar</taxon>
        <taxon>Stramenopiles</taxon>
        <taxon>Oomycota</taxon>
        <taxon>Peronosporomycetes</taxon>
        <taxon>Peronosporales</taxon>
        <taxon>Peronosporaceae</taxon>
        <taxon>Phytophthora</taxon>
    </lineage>
</organism>
<gene>
    <name evidence="2" type="ORF">PHMEG_0009776</name>
</gene>
<protein>
    <submittedName>
        <fullName evidence="2">Uncharacterized protein</fullName>
    </submittedName>
</protein>
<sequence length="101" mass="11550">MKYLYRLNVSGMRAMLQIMNDPETIRREHVEHFIGTLGDRDLVDQLALLRLTDTEDLEGTLPARQRAKARQGKAHAGSNKFRHKSMPANQSVPAKLRKPNE</sequence>
<evidence type="ECO:0000313" key="3">
    <source>
        <dbReference type="Proteomes" id="UP000198211"/>
    </source>
</evidence>
<dbReference type="OrthoDB" id="128478at2759"/>
<evidence type="ECO:0000256" key="1">
    <source>
        <dbReference type="SAM" id="MobiDB-lite"/>
    </source>
</evidence>
<name>A0A225WH30_9STRA</name>